<dbReference type="KEGG" id="kpul:GXN76_00945"/>
<keyword evidence="1" id="KW-1133">Transmembrane helix</keyword>
<feature type="transmembrane region" description="Helical" evidence="1">
    <location>
        <begin position="94"/>
        <end position="114"/>
    </location>
</feature>
<sequence length="227" mass="26226">MLELKAALKIYRENIYQILILSFTIMLPIQMLLILSSNYFYFNLGMLDLLFIADLINGIFVLISVSVISLPFIQLAKNTYLDEQLSLSSAFDTLMRYMFPVYVISVFYAIGVALGMFALIIPGILISVLFFAFPFVFVIEEETWKKSIQRSFEFGKSHFTFLILVFLLFGLLEWFMLMSTTLVTNLITSSYVIIVGINFLVSILYYPLFYFFVAIKYIEWAGMNVSN</sequence>
<feature type="transmembrane region" description="Helical" evidence="1">
    <location>
        <begin position="120"/>
        <end position="139"/>
    </location>
</feature>
<evidence type="ECO:0000256" key="1">
    <source>
        <dbReference type="SAM" id="Phobius"/>
    </source>
</evidence>
<gene>
    <name evidence="2" type="ORF">GXN76_00945</name>
</gene>
<name>A0A7D4B0M3_9BACL</name>
<evidence type="ECO:0000313" key="3">
    <source>
        <dbReference type="Proteomes" id="UP000503088"/>
    </source>
</evidence>
<reference evidence="2 3" key="1">
    <citation type="submission" date="2020-01" db="EMBL/GenBank/DDBJ databases">
        <authorList>
            <person name="Gulvik C.A."/>
            <person name="Batra D.G."/>
        </authorList>
    </citation>
    <scope>NUCLEOTIDE SEQUENCE [LARGE SCALE GENOMIC DNA]</scope>
    <source>
        <strain evidence="2 3">W9323</strain>
    </source>
</reference>
<evidence type="ECO:0008006" key="4">
    <source>
        <dbReference type="Google" id="ProtNLM"/>
    </source>
</evidence>
<feature type="transmembrane region" description="Helical" evidence="1">
    <location>
        <begin position="189"/>
        <end position="213"/>
    </location>
</feature>
<accession>A0A7D4B0M3</accession>
<proteinExistence type="predicted"/>
<protein>
    <recommendedName>
        <fullName evidence="4">DUF975 family protein</fullName>
    </recommendedName>
</protein>
<dbReference type="AlphaFoldDB" id="A0A7D4B0M3"/>
<keyword evidence="3" id="KW-1185">Reference proteome</keyword>
<evidence type="ECO:0000313" key="2">
    <source>
        <dbReference type="EMBL" id="QKG83166.1"/>
    </source>
</evidence>
<feature type="transmembrane region" description="Helical" evidence="1">
    <location>
        <begin position="15"/>
        <end position="37"/>
    </location>
</feature>
<dbReference type="EMBL" id="CP048104">
    <property type="protein sequence ID" value="QKG83166.1"/>
    <property type="molecule type" value="Genomic_DNA"/>
</dbReference>
<keyword evidence="1" id="KW-0812">Transmembrane</keyword>
<dbReference type="Proteomes" id="UP000503088">
    <property type="component" value="Chromosome"/>
</dbReference>
<feature type="transmembrane region" description="Helical" evidence="1">
    <location>
        <begin position="49"/>
        <end position="73"/>
    </location>
</feature>
<dbReference type="RefSeq" id="WP_173219398.1">
    <property type="nucleotide sequence ID" value="NZ_CP048104.1"/>
</dbReference>
<organism evidence="2 3">
    <name type="scientific">Kroppenstedtia pulmonis</name>
    <dbReference type="NCBI Taxonomy" id="1380685"/>
    <lineage>
        <taxon>Bacteria</taxon>
        <taxon>Bacillati</taxon>
        <taxon>Bacillota</taxon>
        <taxon>Bacilli</taxon>
        <taxon>Bacillales</taxon>
        <taxon>Thermoactinomycetaceae</taxon>
        <taxon>Kroppenstedtia</taxon>
    </lineage>
</organism>
<keyword evidence="1" id="KW-0472">Membrane</keyword>
<feature type="transmembrane region" description="Helical" evidence="1">
    <location>
        <begin position="159"/>
        <end position="177"/>
    </location>
</feature>